<dbReference type="PANTHER" id="PTHR30193">
    <property type="entry name" value="ABC TRANSPORTER PERMEASE PROTEIN"/>
    <property type="match status" value="1"/>
</dbReference>
<evidence type="ECO:0000256" key="5">
    <source>
        <dbReference type="ARBA" id="ARBA00022989"/>
    </source>
</evidence>
<feature type="transmembrane region" description="Helical" evidence="7">
    <location>
        <begin position="130"/>
        <end position="151"/>
    </location>
</feature>
<dbReference type="PATRIC" id="fig|1036673.3.peg.1922"/>
<feature type="transmembrane region" description="Helical" evidence="7">
    <location>
        <begin position="177"/>
        <end position="202"/>
    </location>
</feature>
<dbReference type="SUPFAM" id="SSF161098">
    <property type="entry name" value="MetI-like"/>
    <property type="match status" value="1"/>
</dbReference>
<evidence type="ECO:0000256" key="6">
    <source>
        <dbReference type="ARBA" id="ARBA00023136"/>
    </source>
</evidence>
<name>F8F4X3_PAEMK</name>
<evidence type="ECO:0000313" key="9">
    <source>
        <dbReference type="EMBL" id="AEI40703.1"/>
    </source>
</evidence>
<feature type="transmembrane region" description="Helical" evidence="7">
    <location>
        <begin position="34"/>
        <end position="62"/>
    </location>
</feature>
<dbReference type="EMBL" id="CP002869">
    <property type="protein sequence ID" value="AEI40703.1"/>
    <property type="molecule type" value="Genomic_DNA"/>
</dbReference>
<reference evidence="10" key="1">
    <citation type="submission" date="2011-06" db="EMBL/GenBank/DDBJ databases">
        <title>Complete genome sequence of Paenibacillus mucilaginosus KNP414.</title>
        <authorList>
            <person name="Wang J."/>
            <person name="Hu S."/>
            <person name="Hu X."/>
            <person name="Zhang B."/>
            <person name="Dong D."/>
            <person name="Zhang S."/>
            <person name="Zhao K."/>
            <person name="Wu D."/>
        </authorList>
    </citation>
    <scope>NUCLEOTIDE SEQUENCE [LARGE SCALE GENOMIC DNA]</scope>
    <source>
        <strain evidence="10">KNP414</strain>
    </source>
</reference>
<dbReference type="InterPro" id="IPR000515">
    <property type="entry name" value="MetI-like"/>
</dbReference>
<dbReference type="HOGENOM" id="CLU_016047_0_0_9"/>
<comment type="similarity">
    <text evidence="7">Belongs to the binding-protein-dependent transport system permease family.</text>
</comment>
<comment type="subcellular location">
    <subcellularLocation>
        <location evidence="1 7">Cell membrane</location>
        <topology evidence="1 7">Multi-pass membrane protein</topology>
    </subcellularLocation>
</comment>
<dbReference type="InterPro" id="IPR051393">
    <property type="entry name" value="ABC_transporter_permease"/>
</dbReference>
<evidence type="ECO:0000256" key="2">
    <source>
        <dbReference type="ARBA" id="ARBA00022448"/>
    </source>
</evidence>
<evidence type="ECO:0000256" key="4">
    <source>
        <dbReference type="ARBA" id="ARBA00022692"/>
    </source>
</evidence>
<feature type="transmembrane region" description="Helical" evidence="7">
    <location>
        <begin position="290"/>
        <end position="308"/>
    </location>
</feature>
<dbReference type="CDD" id="cd06261">
    <property type="entry name" value="TM_PBP2"/>
    <property type="match status" value="1"/>
</dbReference>
<keyword evidence="4 7" id="KW-0812">Transmembrane</keyword>
<accession>F8F4X3</accession>
<evidence type="ECO:0000313" key="10">
    <source>
        <dbReference type="Proteomes" id="UP000006620"/>
    </source>
</evidence>
<evidence type="ECO:0000256" key="3">
    <source>
        <dbReference type="ARBA" id="ARBA00022475"/>
    </source>
</evidence>
<organism evidence="9 10">
    <name type="scientific">Paenibacillus mucilaginosus (strain KNP414)</name>
    <dbReference type="NCBI Taxonomy" id="1036673"/>
    <lineage>
        <taxon>Bacteria</taxon>
        <taxon>Bacillati</taxon>
        <taxon>Bacillota</taxon>
        <taxon>Bacilli</taxon>
        <taxon>Bacillales</taxon>
        <taxon>Paenibacillaceae</taxon>
        <taxon>Paenibacillus</taxon>
    </lineage>
</organism>
<dbReference type="PROSITE" id="PS50928">
    <property type="entry name" value="ABC_TM1"/>
    <property type="match status" value="1"/>
</dbReference>
<dbReference type="KEGG" id="pms:KNP414_02142"/>
<feature type="transmembrane region" description="Helical" evidence="7">
    <location>
        <begin position="223"/>
        <end position="242"/>
    </location>
</feature>
<dbReference type="PANTHER" id="PTHR30193:SF37">
    <property type="entry name" value="INNER MEMBRANE ABC TRANSPORTER PERMEASE PROTEIN YCJO"/>
    <property type="match status" value="1"/>
</dbReference>
<evidence type="ECO:0000259" key="8">
    <source>
        <dbReference type="PROSITE" id="PS50928"/>
    </source>
</evidence>
<dbReference type="GO" id="GO:0055085">
    <property type="term" value="P:transmembrane transport"/>
    <property type="evidence" value="ECO:0007669"/>
    <property type="project" value="InterPro"/>
</dbReference>
<keyword evidence="6 7" id="KW-0472">Membrane</keyword>
<sequence length="315" mass="35101">MLANKKRGKQGERQAAAPPAALSEDGAMARQRSVFYLMTVPALLLFFTFHTIPVIQGIFYSFTNWDGFSPSYDFIGIKNYLSVFQDGDVLNSYLFTFKFAVLTTLLVNALSLLIALGLNAKIKLRQFFRGVYFLPNVLSVLIVGYIFNYLFSNVFPVWGAKTGIEALSGNLLGSMEYAWIGIVIVVVWQSLAFNSILYLAGLQTISEDLYEASSLDGAGRWREFWSITFPLIASFFTINMVLSLRSFLQVFDQIIALTGGGPGRATQSIAHLIYTGGFQGQEFAYQSANSVIYLIVIVGISFVQIAFLQKREMDM</sequence>
<reference evidence="9 10" key="2">
    <citation type="journal article" date="2013" name="Genome Announc.">
        <title>Genome Sequence of Growth-Improving Paenibacillus mucilaginosus Strain KNP414.</title>
        <authorList>
            <person name="Lu J.J."/>
            <person name="Wang J.F."/>
            <person name="Hu X.F."/>
        </authorList>
    </citation>
    <scope>NUCLEOTIDE SEQUENCE [LARGE SCALE GENOMIC DNA]</scope>
    <source>
        <strain evidence="9 10">KNP414</strain>
    </source>
</reference>
<feature type="domain" description="ABC transmembrane type-1" evidence="8">
    <location>
        <begin position="93"/>
        <end position="304"/>
    </location>
</feature>
<dbReference type="InterPro" id="IPR035906">
    <property type="entry name" value="MetI-like_sf"/>
</dbReference>
<proteinExistence type="inferred from homology"/>
<keyword evidence="3" id="KW-1003">Cell membrane</keyword>
<keyword evidence="5 7" id="KW-1133">Transmembrane helix</keyword>
<feature type="transmembrane region" description="Helical" evidence="7">
    <location>
        <begin position="99"/>
        <end position="118"/>
    </location>
</feature>
<dbReference type="Gene3D" id="1.10.3720.10">
    <property type="entry name" value="MetI-like"/>
    <property type="match status" value="1"/>
</dbReference>
<protein>
    <submittedName>
        <fullName evidence="9">Binding-protein-dependent transport systems inner membrane component</fullName>
    </submittedName>
</protein>
<gene>
    <name evidence="9" type="ordered locus">KNP414_02142</name>
</gene>
<dbReference type="AlphaFoldDB" id="F8F4X3"/>
<dbReference type="Proteomes" id="UP000006620">
    <property type="component" value="Chromosome"/>
</dbReference>
<dbReference type="GO" id="GO:0005886">
    <property type="term" value="C:plasma membrane"/>
    <property type="evidence" value="ECO:0007669"/>
    <property type="project" value="UniProtKB-SubCell"/>
</dbReference>
<keyword evidence="2 7" id="KW-0813">Transport</keyword>
<evidence type="ECO:0000256" key="1">
    <source>
        <dbReference type="ARBA" id="ARBA00004651"/>
    </source>
</evidence>
<dbReference type="Pfam" id="PF00528">
    <property type="entry name" value="BPD_transp_1"/>
    <property type="match status" value="1"/>
</dbReference>
<evidence type="ECO:0000256" key="7">
    <source>
        <dbReference type="RuleBase" id="RU363032"/>
    </source>
</evidence>